<dbReference type="PANTHER" id="PTHR38886">
    <property type="entry name" value="SESA DOMAIN-CONTAINING PROTEIN"/>
    <property type="match status" value="1"/>
</dbReference>
<dbReference type="AlphaFoldDB" id="A0AA40CZD6"/>
<evidence type="ECO:0000313" key="2">
    <source>
        <dbReference type="EMBL" id="KAK0654833.1"/>
    </source>
</evidence>
<evidence type="ECO:0000313" key="3">
    <source>
        <dbReference type="Proteomes" id="UP001174936"/>
    </source>
</evidence>
<feature type="domain" description="Ubiquitin-like" evidence="1">
    <location>
        <begin position="276"/>
        <end position="358"/>
    </location>
</feature>
<reference evidence="2" key="1">
    <citation type="submission" date="2023-06" db="EMBL/GenBank/DDBJ databases">
        <title>Genome-scale phylogeny and comparative genomics of the fungal order Sordariales.</title>
        <authorList>
            <consortium name="Lawrence Berkeley National Laboratory"/>
            <person name="Hensen N."/>
            <person name="Bonometti L."/>
            <person name="Westerberg I."/>
            <person name="Brannstrom I.O."/>
            <person name="Guillou S."/>
            <person name="Cros-Aarteil S."/>
            <person name="Calhoun S."/>
            <person name="Haridas S."/>
            <person name="Kuo A."/>
            <person name="Mondo S."/>
            <person name="Pangilinan J."/>
            <person name="Riley R."/>
            <person name="Labutti K."/>
            <person name="Andreopoulos B."/>
            <person name="Lipzen A."/>
            <person name="Chen C."/>
            <person name="Yanf M."/>
            <person name="Daum C."/>
            <person name="Ng V."/>
            <person name="Clum A."/>
            <person name="Steindorff A."/>
            <person name="Ohm R."/>
            <person name="Martin F."/>
            <person name="Silar P."/>
            <person name="Natvig D."/>
            <person name="Lalanne C."/>
            <person name="Gautier V."/>
            <person name="Ament-Velasquez S.L."/>
            <person name="Kruys A."/>
            <person name="Hutchinson M.I."/>
            <person name="Powell A.J."/>
            <person name="Barry K."/>
            <person name="Miller A.N."/>
            <person name="Grigoriev I.V."/>
            <person name="Debuchy R."/>
            <person name="Gladieux P."/>
            <person name="Thoren M.H."/>
            <person name="Johannesson H."/>
        </authorList>
    </citation>
    <scope>NUCLEOTIDE SEQUENCE</scope>
    <source>
        <strain evidence="2">SMH2532-1</strain>
    </source>
</reference>
<protein>
    <recommendedName>
        <fullName evidence="1">Ubiquitin-like domain-containing protein</fullName>
    </recommendedName>
</protein>
<gene>
    <name evidence="2" type="ORF">B0T16DRAFT_318731</name>
</gene>
<dbReference type="Proteomes" id="UP001174936">
    <property type="component" value="Unassembled WGS sequence"/>
</dbReference>
<accession>A0AA40CZD6</accession>
<dbReference type="EMBL" id="JAULSV010000001">
    <property type="protein sequence ID" value="KAK0654833.1"/>
    <property type="molecule type" value="Genomic_DNA"/>
</dbReference>
<dbReference type="Pfam" id="PF22893">
    <property type="entry name" value="ULD_2"/>
    <property type="match status" value="1"/>
</dbReference>
<name>A0AA40CZD6_9PEZI</name>
<dbReference type="InterPro" id="IPR054464">
    <property type="entry name" value="ULD_fung"/>
</dbReference>
<sequence length="401" mass="45215">MATAGEVIAILGLFERVVVELRNYRDAPTHFQQLRVELELLRSTLRHALQLQPPNDEERHTLDKVGAIAMHCLIPLQEIADKMRVKDASLGHFRTSRSLASIGIRLHWSMISRKDVDEMRKTILSEMLAINTLLSMQQLEIGETGNGQPALIEKHCNALMEQTSSILTIVAITPKVIADLQSSAAMGAKRQSQEARALRFGLQAITKHLEMLSVTTNKAWMAARRHSDSISRAVVGLTALMTDIRELFTLVLLLHIASQMKRVLQVVEAMPRQLNVDVIRLDDALGQTWGLPLQGCSTWESFNNMLRHVVFAGRPGLDQISHGQFAILLARPLQRIKPHMWESYIRKDTHVEQAMVVERMSDGTEFAPKGCSIPGCTGVMAPKRDTWQEWWVVLFRLCRES</sequence>
<dbReference type="PANTHER" id="PTHR38886:SF1">
    <property type="entry name" value="NACHT-NTPASE AND P-LOOP NTPASES N-TERMINAL DOMAIN-CONTAINING PROTEIN"/>
    <property type="match status" value="1"/>
</dbReference>
<comment type="caution">
    <text evidence="2">The sequence shown here is derived from an EMBL/GenBank/DDBJ whole genome shotgun (WGS) entry which is preliminary data.</text>
</comment>
<evidence type="ECO:0000259" key="1">
    <source>
        <dbReference type="Pfam" id="PF22893"/>
    </source>
</evidence>
<organism evidence="2 3">
    <name type="scientific">Cercophora newfieldiana</name>
    <dbReference type="NCBI Taxonomy" id="92897"/>
    <lineage>
        <taxon>Eukaryota</taxon>
        <taxon>Fungi</taxon>
        <taxon>Dikarya</taxon>
        <taxon>Ascomycota</taxon>
        <taxon>Pezizomycotina</taxon>
        <taxon>Sordariomycetes</taxon>
        <taxon>Sordariomycetidae</taxon>
        <taxon>Sordariales</taxon>
        <taxon>Lasiosphaeriaceae</taxon>
        <taxon>Cercophora</taxon>
    </lineage>
</organism>
<keyword evidence="3" id="KW-1185">Reference proteome</keyword>
<proteinExistence type="predicted"/>